<evidence type="ECO:0000256" key="1">
    <source>
        <dbReference type="PROSITE-ProRule" id="PRU10141"/>
    </source>
</evidence>
<feature type="domain" description="Protein kinase" evidence="2">
    <location>
        <begin position="13"/>
        <end position="121"/>
    </location>
</feature>
<dbReference type="Proteomes" id="UP000887116">
    <property type="component" value="Unassembled WGS sequence"/>
</dbReference>
<organism evidence="3 4">
    <name type="scientific">Trichonephila clavata</name>
    <name type="common">Joro spider</name>
    <name type="synonym">Nephila clavata</name>
    <dbReference type="NCBI Taxonomy" id="2740835"/>
    <lineage>
        <taxon>Eukaryota</taxon>
        <taxon>Metazoa</taxon>
        <taxon>Ecdysozoa</taxon>
        <taxon>Arthropoda</taxon>
        <taxon>Chelicerata</taxon>
        <taxon>Arachnida</taxon>
        <taxon>Araneae</taxon>
        <taxon>Araneomorphae</taxon>
        <taxon>Entelegynae</taxon>
        <taxon>Araneoidea</taxon>
        <taxon>Nephilidae</taxon>
        <taxon>Trichonephila</taxon>
    </lineage>
</organism>
<evidence type="ECO:0000313" key="3">
    <source>
        <dbReference type="EMBL" id="GFQ66872.1"/>
    </source>
</evidence>
<accession>A0A8X6H4D0</accession>
<sequence length="121" mass="13692">MAVTVCTRFSDNYELKEELGKGAFSIVRRCVQKNTGLEFAAKIINTKKLSSRDFQKLEREARICRKLNHPNIGKSFPSEIDKVAGFHFCSGRKKTEIGNALCSGMAFCIRRQTALKIKTIF</sequence>
<evidence type="ECO:0000313" key="4">
    <source>
        <dbReference type="Proteomes" id="UP000887116"/>
    </source>
</evidence>
<dbReference type="OrthoDB" id="6410057at2759"/>
<dbReference type="PROSITE" id="PS50011">
    <property type="entry name" value="PROTEIN_KINASE_DOM"/>
    <property type="match status" value="1"/>
</dbReference>
<name>A0A8X6H4D0_TRICU</name>
<dbReference type="Gene3D" id="3.30.200.20">
    <property type="entry name" value="Phosphorylase Kinase, domain 1"/>
    <property type="match status" value="1"/>
</dbReference>
<dbReference type="InterPro" id="IPR011009">
    <property type="entry name" value="Kinase-like_dom_sf"/>
</dbReference>
<keyword evidence="1" id="KW-0067">ATP-binding</keyword>
<dbReference type="EMBL" id="BMAO01030269">
    <property type="protein sequence ID" value="GFQ66872.1"/>
    <property type="molecule type" value="Genomic_DNA"/>
</dbReference>
<dbReference type="SUPFAM" id="SSF56112">
    <property type="entry name" value="Protein kinase-like (PK-like)"/>
    <property type="match status" value="1"/>
</dbReference>
<comment type="caution">
    <text evidence="3">The sequence shown here is derived from an EMBL/GenBank/DDBJ whole genome shotgun (WGS) entry which is preliminary data.</text>
</comment>
<keyword evidence="1" id="KW-0547">Nucleotide-binding</keyword>
<reference evidence="3" key="1">
    <citation type="submission" date="2020-07" db="EMBL/GenBank/DDBJ databases">
        <title>Multicomponent nature underlies the extraordinary mechanical properties of spider dragline silk.</title>
        <authorList>
            <person name="Kono N."/>
            <person name="Nakamura H."/>
            <person name="Mori M."/>
            <person name="Yoshida Y."/>
            <person name="Ohtoshi R."/>
            <person name="Malay A.D."/>
            <person name="Moran D.A.P."/>
            <person name="Tomita M."/>
            <person name="Numata K."/>
            <person name="Arakawa K."/>
        </authorList>
    </citation>
    <scope>NUCLEOTIDE SEQUENCE</scope>
</reference>
<dbReference type="PROSITE" id="PS00107">
    <property type="entry name" value="PROTEIN_KINASE_ATP"/>
    <property type="match status" value="1"/>
</dbReference>
<dbReference type="InterPro" id="IPR017441">
    <property type="entry name" value="Protein_kinase_ATP_BS"/>
</dbReference>
<keyword evidence="4" id="KW-1185">Reference proteome</keyword>
<dbReference type="Pfam" id="PF00069">
    <property type="entry name" value="Pkinase"/>
    <property type="match status" value="1"/>
</dbReference>
<dbReference type="InterPro" id="IPR000719">
    <property type="entry name" value="Prot_kinase_dom"/>
</dbReference>
<feature type="binding site" evidence="1">
    <location>
        <position position="42"/>
    </location>
    <ligand>
        <name>ATP</name>
        <dbReference type="ChEBI" id="CHEBI:30616"/>
    </ligand>
</feature>
<protein>
    <recommendedName>
        <fullName evidence="2">Protein kinase domain-containing protein</fullName>
    </recommendedName>
</protein>
<evidence type="ECO:0000259" key="2">
    <source>
        <dbReference type="PROSITE" id="PS50011"/>
    </source>
</evidence>
<gene>
    <name evidence="3" type="primary">CaMKII</name>
    <name evidence="3" type="ORF">TNCT_385221</name>
</gene>
<dbReference type="GO" id="GO:0004672">
    <property type="term" value="F:protein kinase activity"/>
    <property type="evidence" value="ECO:0007669"/>
    <property type="project" value="InterPro"/>
</dbReference>
<proteinExistence type="predicted"/>
<dbReference type="AlphaFoldDB" id="A0A8X6H4D0"/>
<dbReference type="FunFam" id="3.30.200.20:FF:000051">
    <property type="entry name" value="Peripheral plasma membrane protein CASK isoform B"/>
    <property type="match status" value="1"/>
</dbReference>
<dbReference type="GO" id="GO:0005524">
    <property type="term" value="F:ATP binding"/>
    <property type="evidence" value="ECO:0007669"/>
    <property type="project" value="UniProtKB-UniRule"/>
</dbReference>
<dbReference type="PANTHER" id="PTHR24347">
    <property type="entry name" value="SERINE/THREONINE-PROTEIN KINASE"/>
    <property type="match status" value="1"/>
</dbReference>